<organism evidence="1 2">
    <name type="scientific">Candidatus Thiodictyon syntrophicum</name>
    <dbReference type="NCBI Taxonomy" id="1166950"/>
    <lineage>
        <taxon>Bacteria</taxon>
        <taxon>Pseudomonadati</taxon>
        <taxon>Pseudomonadota</taxon>
        <taxon>Gammaproteobacteria</taxon>
        <taxon>Chromatiales</taxon>
        <taxon>Chromatiaceae</taxon>
        <taxon>Thiodictyon</taxon>
    </lineage>
</organism>
<dbReference type="RefSeq" id="WP_100920824.1">
    <property type="nucleotide sequence ID" value="NZ_CP020370.1"/>
</dbReference>
<evidence type="ECO:0000313" key="2">
    <source>
        <dbReference type="Proteomes" id="UP000232638"/>
    </source>
</evidence>
<dbReference type="EMBL" id="CP020370">
    <property type="protein sequence ID" value="AUB83128.1"/>
    <property type="molecule type" value="Genomic_DNA"/>
</dbReference>
<dbReference type="KEGG" id="tsy:THSYN_20720"/>
<proteinExistence type="predicted"/>
<accession>A0A2K8UC16</accession>
<keyword evidence="2" id="KW-1185">Reference proteome</keyword>
<sequence length="87" mass="8933">MPTYDYRCSTNGRVLEVSHRMSENLSTWGELCRQAGVETGDTPAEAPVERLATGGTIISSTSRGSGAAPMPPCGSGGCCAGGVCPMH</sequence>
<reference evidence="1 2" key="1">
    <citation type="submission" date="2017-03" db="EMBL/GenBank/DDBJ databases">
        <title>Complete genome sequence of Candidatus 'Thiodictyon syntrophicum' sp. nov. strain Cad16T, a photolithoautotroph purple sulfur bacterium isolated from an alpine meromictic lake.</title>
        <authorList>
            <person name="Luedin S.M."/>
            <person name="Pothier J.F."/>
            <person name="Danza F."/>
            <person name="Storelli N."/>
            <person name="Wittwer M."/>
            <person name="Tonolla M."/>
        </authorList>
    </citation>
    <scope>NUCLEOTIDE SEQUENCE [LARGE SCALE GENOMIC DNA]</scope>
    <source>
        <strain evidence="1 2">Cad16T</strain>
    </source>
</reference>
<gene>
    <name evidence="1" type="ORF">THSYN_20720</name>
</gene>
<protein>
    <submittedName>
        <fullName evidence="1">Regulator</fullName>
    </submittedName>
</protein>
<dbReference type="OrthoDB" id="5421165at2"/>
<name>A0A2K8UC16_9GAMM</name>
<dbReference type="Proteomes" id="UP000232638">
    <property type="component" value="Chromosome"/>
</dbReference>
<evidence type="ECO:0000313" key="1">
    <source>
        <dbReference type="EMBL" id="AUB83128.1"/>
    </source>
</evidence>
<dbReference type="AlphaFoldDB" id="A0A2K8UC16"/>